<keyword evidence="1" id="KW-1133">Transmembrane helix</keyword>
<protein>
    <recommendedName>
        <fullName evidence="4">Pilus assembly protein</fullName>
    </recommendedName>
</protein>
<name>A0ABP9Q565_9ACTN</name>
<dbReference type="RefSeq" id="WP_345462789.1">
    <property type="nucleotide sequence ID" value="NZ_BAABKG010000005.1"/>
</dbReference>
<dbReference type="EMBL" id="BAABKG010000005">
    <property type="protein sequence ID" value="GAA5154956.1"/>
    <property type="molecule type" value="Genomic_DNA"/>
</dbReference>
<sequence length="152" mass="16312">MRRTTRRRDDRGSAVVEFVWLGLLLLVPLVWIVLSVFEVQSGSFAATTAARSAARAYALAPTDAAGATAANRAAREALADQGHADDPVTVVVTCRPYPDRCHSGTSIITARVTTRVDLPLVPDLLGDTRPTFRLEAEHTVPIGQYQEITGAG</sequence>
<reference evidence="3" key="1">
    <citation type="journal article" date="2019" name="Int. J. Syst. Evol. Microbiol.">
        <title>The Global Catalogue of Microorganisms (GCM) 10K type strain sequencing project: providing services to taxonomists for standard genome sequencing and annotation.</title>
        <authorList>
            <consortium name="The Broad Institute Genomics Platform"/>
            <consortium name="The Broad Institute Genome Sequencing Center for Infectious Disease"/>
            <person name="Wu L."/>
            <person name="Ma J."/>
        </authorList>
    </citation>
    <scope>NUCLEOTIDE SEQUENCE [LARGE SCALE GENOMIC DNA]</scope>
    <source>
        <strain evidence="3">JCM 18459</strain>
    </source>
</reference>
<evidence type="ECO:0000313" key="2">
    <source>
        <dbReference type="EMBL" id="GAA5154956.1"/>
    </source>
</evidence>
<keyword evidence="1" id="KW-0472">Membrane</keyword>
<keyword evidence="1" id="KW-0812">Transmembrane</keyword>
<evidence type="ECO:0008006" key="4">
    <source>
        <dbReference type="Google" id="ProtNLM"/>
    </source>
</evidence>
<proteinExistence type="predicted"/>
<evidence type="ECO:0000256" key="1">
    <source>
        <dbReference type="SAM" id="Phobius"/>
    </source>
</evidence>
<dbReference type="Proteomes" id="UP001500221">
    <property type="component" value="Unassembled WGS sequence"/>
</dbReference>
<keyword evidence="3" id="KW-1185">Reference proteome</keyword>
<feature type="transmembrane region" description="Helical" evidence="1">
    <location>
        <begin position="12"/>
        <end position="34"/>
    </location>
</feature>
<organism evidence="2 3">
    <name type="scientific">Nocardioides marinquilinus</name>
    <dbReference type="NCBI Taxonomy" id="1210400"/>
    <lineage>
        <taxon>Bacteria</taxon>
        <taxon>Bacillati</taxon>
        <taxon>Actinomycetota</taxon>
        <taxon>Actinomycetes</taxon>
        <taxon>Propionibacteriales</taxon>
        <taxon>Nocardioidaceae</taxon>
        <taxon>Nocardioides</taxon>
    </lineage>
</organism>
<gene>
    <name evidence="2" type="ORF">GCM10023340_39360</name>
</gene>
<accession>A0ABP9Q565</accession>
<comment type="caution">
    <text evidence="2">The sequence shown here is derived from an EMBL/GenBank/DDBJ whole genome shotgun (WGS) entry which is preliminary data.</text>
</comment>
<evidence type="ECO:0000313" key="3">
    <source>
        <dbReference type="Proteomes" id="UP001500221"/>
    </source>
</evidence>